<reference evidence="1 2" key="1">
    <citation type="submission" date="2019-04" db="EMBL/GenBank/DDBJ databases">
        <title>Flavobacterium sp. nov. isolated from construction timber.</title>
        <authorList>
            <person name="Lin S.-Y."/>
            <person name="Chang C.-T."/>
            <person name="Young C.-C."/>
        </authorList>
    </citation>
    <scope>NUCLEOTIDE SEQUENCE [LARGE SCALE GENOMIC DNA]</scope>
    <source>
        <strain evidence="1 2">CC-CTC003</strain>
    </source>
</reference>
<dbReference type="Pfam" id="PF09411">
    <property type="entry name" value="PagL"/>
    <property type="match status" value="1"/>
</dbReference>
<dbReference type="Gene3D" id="2.40.160.20">
    <property type="match status" value="1"/>
</dbReference>
<dbReference type="RefSeq" id="WP_136403623.1">
    <property type="nucleotide sequence ID" value="NZ_SSNZ01000006.1"/>
</dbReference>
<dbReference type="Proteomes" id="UP000307507">
    <property type="component" value="Unassembled WGS sequence"/>
</dbReference>
<dbReference type="AlphaFoldDB" id="A0A4S3ZTX6"/>
<evidence type="ECO:0000313" key="2">
    <source>
        <dbReference type="Proteomes" id="UP000307507"/>
    </source>
</evidence>
<dbReference type="OrthoDB" id="627554at2"/>
<proteinExistence type="predicted"/>
<accession>A0A4S3ZTX6</accession>
<dbReference type="EMBL" id="SSNZ01000006">
    <property type="protein sequence ID" value="THF49115.1"/>
    <property type="molecule type" value="Genomic_DNA"/>
</dbReference>
<gene>
    <name evidence="1" type="ORF">E6C50_12790</name>
</gene>
<dbReference type="GO" id="GO:0016787">
    <property type="term" value="F:hydrolase activity"/>
    <property type="evidence" value="ECO:0007669"/>
    <property type="project" value="UniProtKB-KW"/>
</dbReference>
<evidence type="ECO:0000313" key="1">
    <source>
        <dbReference type="EMBL" id="THF49115.1"/>
    </source>
</evidence>
<comment type="caution">
    <text evidence="1">The sequence shown here is derived from an EMBL/GenBank/DDBJ whole genome shotgun (WGS) entry which is preliminary data.</text>
</comment>
<name>A0A4S3ZTX6_9FLAO</name>
<sequence>MRHYLYLVFLLFYGFAFSQNAKEKRYFVEANYFYGNILPHNNAIKHLITSHPEGILLGINRKTYGSAAWQSEYNFPDYGLSFQYQRNKNEILGDLYGLYGHYNFYFLKRNLQFRVGQGIAYSTNPYDKETNFRNFAYSTRLMPSTYFMLNYNKLNVWKGLGVQTGLLLVHHSNANIKAPNTSTNTMAFTVGLNYNFSEKEPEYTFEKDTTRYTEPLRYTVVFRSGVNESDVIGSGQYPFYVLSAYVDKRISKKSAIQFGGDFFWSLYLKEYIRYMAIAYYEKNSDPNVDYKRAGFFIGHELFVNRFTFETQLGYYVYDPAKIHASFYQRLGLKFYMTRNVFAGVGLKTHAAKAEALECSLGIRL</sequence>
<organism evidence="1 2">
    <name type="scientific">Flavobacterium supellecticarium</name>
    <dbReference type="NCBI Taxonomy" id="2565924"/>
    <lineage>
        <taxon>Bacteria</taxon>
        <taxon>Pseudomonadati</taxon>
        <taxon>Bacteroidota</taxon>
        <taxon>Flavobacteriia</taxon>
        <taxon>Flavobacteriales</taxon>
        <taxon>Flavobacteriaceae</taxon>
        <taxon>Flavobacterium</taxon>
    </lineage>
</organism>
<protein>
    <submittedName>
        <fullName evidence="1">Acyloxyacyl hydrolase</fullName>
    </submittedName>
</protein>
<keyword evidence="1" id="KW-0378">Hydrolase</keyword>
<dbReference type="InterPro" id="IPR018550">
    <property type="entry name" value="Lipid-A_deacylase-rel"/>
</dbReference>
<keyword evidence="2" id="KW-1185">Reference proteome</keyword>